<sequence>MSITNGGRFYIHNKKAGTVIDLDTRDNRSVQCWSKWGGANQQWEFLQVEGGWQIRNVAQRTYLTFDGNAQDGQRLIGSQNPFTWNIWPSDHDQRAYMICVPNTKQLIDLSDHGNIRDGTAVQLWTTFKSDNQLWTVENV</sequence>
<dbReference type="Proteomes" id="UP000807306">
    <property type="component" value="Unassembled WGS sequence"/>
</dbReference>
<dbReference type="Gene3D" id="2.80.10.50">
    <property type="match status" value="1"/>
</dbReference>
<name>A0A9P6EJD3_9AGAR</name>
<comment type="caution">
    <text evidence="2">The sequence shown here is derived from an EMBL/GenBank/DDBJ whole genome shotgun (WGS) entry which is preliminary data.</text>
</comment>
<gene>
    <name evidence="2" type="ORF">CPB83DRAFT_159678</name>
</gene>
<dbReference type="SUPFAM" id="SSF50370">
    <property type="entry name" value="Ricin B-like lectins"/>
    <property type="match status" value="1"/>
</dbReference>
<dbReference type="PROSITE" id="PS50231">
    <property type="entry name" value="RICIN_B_LECTIN"/>
    <property type="match status" value="1"/>
</dbReference>
<evidence type="ECO:0000313" key="3">
    <source>
        <dbReference type="Proteomes" id="UP000807306"/>
    </source>
</evidence>
<dbReference type="InterPro" id="IPR000772">
    <property type="entry name" value="Ricin_B_lectin"/>
</dbReference>
<proteinExistence type="predicted"/>
<organism evidence="2 3">
    <name type="scientific">Crepidotus variabilis</name>
    <dbReference type="NCBI Taxonomy" id="179855"/>
    <lineage>
        <taxon>Eukaryota</taxon>
        <taxon>Fungi</taxon>
        <taxon>Dikarya</taxon>
        <taxon>Basidiomycota</taxon>
        <taxon>Agaricomycotina</taxon>
        <taxon>Agaricomycetes</taxon>
        <taxon>Agaricomycetidae</taxon>
        <taxon>Agaricales</taxon>
        <taxon>Agaricineae</taxon>
        <taxon>Crepidotaceae</taxon>
        <taxon>Crepidotus</taxon>
    </lineage>
</organism>
<protein>
    <submittedName>
        <fullName evidence="2">Carbohydrate-binding module family 13 protein</fullName>
    </submittedName>
</protein>
<dbReference type="EMBL" id="MU157838">
    <property type="protein sequence ID" value="KAF9530786.1"/>
    <property type="molecule type" value="Genomic_DNA"/>
</dbReference>
<dbReference type="Pfam" id="PF14200">
    <property type="entry name" value="RicinB_lectin_2"/>
    <property type="match status" value="1"/>
</dbReference>
<evidence type="ECO:0000259" key="1">
    <source>
        <dbReference type="Pfam" id="PF14200"/>
    </source>
</evidence>
<dbReference type="OrthoDB" id="2131701at2759"/>
<reference evidence="2" key="1">
    <citation type="submission" date="2020-11" db="EMBL/GenBank/DDBJ databases">
        <authorList>
            <consortium name="DOE Joint Genome Institute"/>
            <person name="Ahrendt S."/>
            <person name="Riley R."/>
            <person name="Andreopoulos W."/>
            <person name="Labutti K."/>
            <person name="Pangilinan J."/>
            <person name="Ruiz-Duenas F.J."/>
            <person name="Barrasa J.M."/>
            <person name="Sanchez-Garcia M."/>
            <person name="Camarero S."/>
            <person name="Miyauchi S."/>
            <person name="Serrano A."/>
            <person name="Linde D."/>
            <person name="Babiker R."/>
            <person name="Drula E."/>
            <person name="Ayuso-Fernandez I."/>
            <person name="Pacheco R."/>
            <person name="Padilla G."/>
            <person name="Ferreira P."/>
            <person name="Barriuso J."/>
            <person name="Kellner H."/>
            <person name="Castanera R."/>
            <person name="Alfaro M."/>
            <person name="Ramirez L."/>
            <person name="Pisabarro A.G."/>
            <person name="Kuo A."/>
            <person name="Tritt A."/>
            <person name="Lipzen A."/>
            <person name="He G."/>
            <person name="Yan M."/>
            <person name="Ng V."/>
            <person name="Cullen D."/>
            <person name="Martin F."/>
            <person name="Rosso M.-N."/>
            <person name="Henrissat B."/>
            <person name="Hibbett D."/>
            <person name="Martinez A.T."/>
            <person name="Grigoriev I.V."/>
        </authorList>
    </citation>
    <scope>NUCLEOTIDE SEQUENCE</scope>
    <source>
        <strain evidence="2">CBS 506.95</strain>
    </source>
</reference>
<keyword evidence="3" id="KW-1185">Reference proteome</keyword>
<dbReference type="InterPro" id="IPR035992">
    <property type="entry name" value="Ricin_B-like_lectins"/>
</dbReference>
<dbReference type="AlphaFoldDB" id="A0A9P6EJD3"/>
<dbReference type="CDD" id="cd23422">
    <property type="entry name" value="beta-trefoil_Ricin_MPL_CNL"/>
    <property type="match status" value="1"/>
</dbReference>
<accession>A0A9P6EJD3</accession>
<evidence type="ECO:0000313" key="2">
    <source>
        <dbReference type="EMBL" id="KAF9530786.1"/>
    </source>
</evidence>
<feature type="domain" description="Ricin B lectin" evidence="1">
    <location>
        <begin position="39"/>
        <end position="124"/>
    </location>
</feature>